<evidence type="ECO:0000313" key="3">
    <source>
        <dbReference type="Proteomes" id="UP001583177"/>
    </source>
</evidence>
<proteinExistence type="predicted"/>
<name>A0ABR3XPH6_9PEZI</name>
<feature type="signal peptide" evidence="1">
    <location>
        <begin position="1"/>
        <end position="22"/>
    </location>
</feature>
<keyword evidence="3" id="KW-1185">Reference proteome</keyword>
<dbReference type="Proteomes" id="UP001583177">
    <property type="component" value="Unassembled WGS sequence"/>
</dbReference>
<gene>
    <name evidence="2" type="ORF">Daus18300_002253</name>
</gene>
<reference evidence="2 3" key="1">
    <citation type="journal article" date="2024" name="IMA Fungus">
        <title>IMA Genome - F19 : A genome assembly and annotation guide to empower mycologists, including annotated draft genome sequences of Ceratocystis pirilliformis, Diaporthe australafricana, Fusarium ophioides, Paecilomyces lecythidis, and Sporothrix stenoceras.</title>
        <authorList>
            <person name="Aylward J."/>
            <person name="Wilson A.M."/>
            <person name="Visagie C.M."/>
            <person name="Spraker J."/>
            <person name="Barnes I."/>
            <person name="Buitendag C."/>
            <person name="Ceriani C."/>
            <person name="Del Mar Angel L."/>
            <person name="du Plessis D."/>
            <person name="Fuchs T."/>
            <person name="Gasser K."/>
            <person name="Kramer D."/>
            <person name="Li W."/>
            <person name="Munsamy K."/>
            <person name="Piso A."/>
            <person name="Price J.L."/>
            <person name="Sonnekus B."/>
            <person name="Thomas C."/>
            <person name="van der Nest A."/>
            <person name="van Dijk A."/>
            <person name="van Heerden A."/>
            <person name="van Vuuren N."/>
            <person name="Yilmaz N."/>
            <person name="Duong T.A."/>
            <person name="van der Merwe N.A."/>
            <person name="Wingfield M.J."/>
            <person name="Wingfield B.D."/>
        </authorList>
    </citation>
    <scope>NUCLEOTIDE SEQUENCE [LARGE SCALE GENOMIC DNA]</scope>
    <source>
        <strain evidence="2 3">CMW 18300</strain>
    </source>
</reference>
<protein>
    <recommendedName>
        <fullName evidence="4">Ecp2 effector protein domain-containing protein</fullName>
    </recommendedName>
</protein>
<comment type="caution">
    <text evidence="2">The sequence shown here is derived from an EMBL/GenBank/DDBJ whole genome shotgun (WGS) entry which is preliminary data.</text>
</comment>
<accession>A0ABR3XPH6</accession>
<evidence type="ECO:0000256" key="1">
    <source>
        <dbReference type="SAM" id="SignalP"/>
    </source>
</evidence>
<evidence type="ECO:0000313" key="2">
    <source>
        <dbReference type="EMBL" id="KAL1877900.1"/>
    </source>
</evidence>
<dbReference type="EMBL" id="JAWRVE010000013">
    <property type="protein sequence ID" value="KAL1877900.1"/>
    <property type="molecule type" value="Genomic_DNA"/>
</dbReference>
<evidence type="ECO:0008006" key="4">
    <source>
        <dbReference type="Google" id="ProtNLM"/>
    </source>
</evidence>
<sequence>MLFKLTTIVALLLLFLTGTTLADSEYNKCYGAGMSWAELGTDDEISHAMDYLCLNHVGRMTQGDSFSACVMIKNNHVDTKFWLKTAMKPNTTAYVSLESCQDAFSQLKTRCKRGGELHDIVVIDKDDGGEWMNTRVKADPNKGVGAVGCFIPGKR</sequence>
<feature type="chain" id="PRO_5045086185" description="Ecp2 effector protein domain-containing protein" evidence="1">
    <location>
        <begin position="23"/>
        <end position="155"/>
    </location>
</feature>
<organism evidence="2 3">
    <name type="scientific">Diaporthe australafricana</name>
    <dbReference type="NCBI Taxonomy" id="127596"/>
    <lineage>
        <taxon>Eukaryota</taxon>
        <taxon>Fungi</taxon>
        <taxon>Dikarya</taxon>
        <taxon>Ascomycota</taxon>
        <taxon>Pezizomycotina</taxon>
        <taxon>Sordariomycetes</taxon>
        <taxon>Sordariomycetidae</taxon>
        <taxon>Diaporthales</taxon>
        <taxon>Diaporthaceae</taxon>
        <taxon>Diaporthe</taxon>
    </lineage>
</organism>
<keyword evidence="1" id="KW-0732">Signal</keyword>